<dbReference type="GO" id="GO:1990716">
    <property type="term" value="C:axonemal central apparatus"/>
    <property type="evidence" value="ECO:0007669"/>
    <property type="project" value="TreeGrafter"/>
</dbReference>
<protein>
    <submittedName>
        <fullName evidence="2">Flagellar WD repeat-containing protein Pf20</fullName>
    </submittedName>
</protein>
<keyword evidence="2" id="KW-0282">Flagellum</keyword>
<keyword evidence="1" id="KW-0853">WD repeat</keyword>
<dbReference type="PANTHER" id="PTHR14604:SF3">
    <property type="entry name" value="SPERM-ASSOCIATED ANTIGEN 16 PROTEIN"/>
    <property type="match status" value="1"/>
</dbReference>
<keyword evidence="2" id="KW-0969">Cilium</keyword>
<evidence type="ECO:0000313" key="2">
    <source>
        <dbReference type="EMBL" id="KAK2564905.1"/>
    </source>
</evidence>
<evidence type="ECO:0000256" key="1">
    <source>
        <dbReference type="PROSITE-ProRule" id="PRU00221"/>
    </source>
</evidence>
<dbReference type="InterPro" id="IPR015943">
    <property type="entry name" value="WD40/YVTN_repeat-like_dom_sf"/>
</dbReference>
<sequence>MWDVRSVACMTTLDLGPHPANRLDFDPSGTVLGVASNDGTVKMIEVGTGQAAELTAHEDAVQSVLFDRVGEFLVSGGSDGTFRIWS</sequence>
<keyword evidence="3" id="KW-1185">Reference proteome</keyword>
<dbReference type="AlphaFoldDB" id="A0AAD9V8R1"/>
<dbReference type="GO" id="GO:0035082">
    <property type="term" value="P:axoneme assembly"/>
    <property type="evidence" value="ECO:0007669"/>
    <property type="project" value="TreeGrafter"/>
</dbReference>
<evidence type="ECO:0000313" key="3">
    <source>
        <dbReference type="Proteomes" id="UP001249851"/>
    </source>
</evidence>
<dbReference type="PROSITE" id="PS50294">
    <property type="entry name" value="WD_REPEATS_REGION"/>
    <property type="match status" value="1"/>
</dbReference>
<organism evidence="2 3">
    <name type="scientific">Acropora cervicornis</name>
    <name type="common">Staghorn coral</name>
    <dbReference type="NCBI Taxonomy" id="6130"/>
    <lineage>
        <taxon>Eukaryota</taxon>
        <taxon>Metazoa</taxon>
        <taxon>Cnidaria</taxon>
        <taxon>Anthozoa</taxon>
        <taxon>Hexacorallia</taxon>
        <taxon>Scleractinia</taxon>
        <taxon>Astrocoeniina</taxon>
        <taxon>Acroporidae</taxon>
        <taxon>Acropora</taxon>
    </lineage>
</organism>
<feature type="repeat" description="WD" evidence="1">
    <location>
        <begin position="54"/>
        <end position="86"/>
    </location>
</feature>
<dbReference type="Pfam" id="PF00400">
    <property type="entry name" value="WD40"/>
    <property type="match status" value="2"/>
</dbReference>
<name>A0AAD9V8R1_ACRCE</name>
<dbReference type="PANTHER" id="PTHR14604">
    <property type="entry name" value="WD40 REPEAT PF20"/>
    <property type="match status" value="1"/>
</dbReference>
<proteinExistence type="predicted"/>
<comment type="caution">
    <text evidence="2">The sequence shown here is derived from an EMBL/GenBank/DDBJ whole genome shotgun (WGS) entry which is preliminary data.</text>
</comment>
<dbReference type="SMART" id="SM00320">
    <property type="entry name" value="WD40"/>
    <property type="match status" value="2"/>
</dbReference>
<dbReference type="PROSITE" id="PS50082">
    <property type="entry name" value="WD_REPEATS_2"/>
    <property type="match status" value="1"/>
</dbReference>
<dbReference type="InterPro" id="IPR050995">
    <property type="entry name" value="WD-F-box_domain-protein"/>
</dbReference>
<keyword evidence="2" id="KW-0966">Cell projection</keyword>
<gene>
    <name evidence="2" type="ORF">P5673_011611</name>
</gene>
<reference evidence="2" key="1">
    <citation type="journal article" date="2023" name="G3 (Bethesda)">
        <title>Whole genome assembly and annotation of the endangered Caribbean coral Acropora cervicornis.</title>
        <authorList>
            <person name="Selwyn J.D."/>
            <person name="Vollmer S.V."/>
        </authorList>
    </citation>
    <scope>NUCLEOTIDE SEQUENCE</scope>
    <source>
        <strain evidence="2">K2</strain>
    </source>
</reference>
<dbReference type="Gene3D" id="2.130.10.10">
    <property type="entry name" value="YVTN repeat-like/Quinoprotein amine dehydrogenase"/>
    <property type="match status" value="1"/>
</dbReference>
<dbReference type="EMBL" id="JARQWQ010000021">
    <property type="protein sequence ID" value="KAK2564905.1"/>
    <property type="molecule type" value="Genomic_DNA"/>
</dbReference>
<dbReference type="Proteomes" id="UP001249851">
    <property type="component" value="Unassembled WGS sequence"/>
</dbReference>
<accession>A0AAD9V8R1</accession>
<dbReference type="SUPFAM" id="SSF50998">
    <property type="entry name" value="Quinoprotein alcohol dehydrogenase-like"/>
    <property type="match status" value="1"/>
</dbReference>
<reference evidence="2" key="2">
    <citation type="journal article" date="2023" name="Science">
        <title>Genomic signatures of disease resistance in endangered staghorn corals.</title>
        <authorList>
            <person name="Vollmer S.V."/>
            <person name="Selwyn J.D."/>
            <person name="Despard B.A."/>
            <person name="Roesel C.L."/>
        </authorList>
    </citation>
    <scope>NUCLEOTIDE SEQUENCE</scope>
    <source>
        <strain evidence="2">K2</strain>
    </source>
</reference>
<dbReference type="InterPro" id="IPR001680">
    <property type="entry name" value="WD40_rpt"/>
</dbReference>
<dbReference type="InterPro" id="IPR011047">
    <property type="entry name" value="Quinoprotein_ADH-like_sf"/>
</dbReference>